<dbReference type="SMART" id="SM00643">
    <property type="entry name" value="C345C"/>
    <property type="match status" value="1"/>
</dbReference>
<evidence type="ECO:0000259" key="5">
    <source>
        <dbReference type="PROSITE" id="PS50189"/>
    </source>
</evidence>
<dbReference type="InterPro" id="IPR036595">
    <property type="entry name" value="A-macroglobulin_rcpt-bd_sf"/>
</dbReference>
<organism evidence="6 7">
    <name type="scientific">Anolis carolinensis</name>
    <name type="common">Green anole</name>
    <name type="synonym">American chameleon</name>
    <dbReference type="NCBI Taxonomy" id="28377"/>
    <lineage>
        <taxon>Eukaryota</taxon>
        <taxon>Metazoa</taxon>
        <taxon>Chordata</taxon>
        <taxon>Craniata</taxon>
        <taxon>Vertebrata</taxon>
        <taxon>Euteleostomi</taxon>
        <taxon>Lepidosauria</taxon>
        <taxon>Squamata</taxon>
        <taxon>Bifurcata</taxon>
        <taxon>Unidentata</taxon>
        <taxon>Episquamata</taxon>
        <taxon>Toxicofera</taxon>
        <taxon>Iguania</taxon>
        <taxon>Dactyloidae</taxon>
        <taxon>Anolis</taxon>
    </lineage>
</organism>
<dbReference type="Pfam" id="PF01759">
    <property type="entry name" value="NTR"/>
    <property type="match status" value="1"/>
</dbReference>
<accession>A0A803TRE9</accession>
<keyword evidence="7" id="KW-1185">Reference proteome</keyword>
<dbReference type="InterPro" id="IPR048848">
    <property type="entry name" value="C3_CUB2"/>
</dbReference>
<dbReference type="Gene3D" id="2.40.50.120">
    <property type="match status" value="1"/>
</dbReference>
<name>A0A803TRE9_ANOCA</name>
<dbReference type="FunFam" id="2.60.40.1930:FF:000008">
    <property type="entry name" value="Complement C3"/>
    <property type="match status" value="1"/>
</dbReference>
<reference evidence="6" key="2">
    <citation type="submission" date="2025-08" db="UniProtKB">
        <authorList>
            <consortium name="Ensembl"/>
        </authorList>
    </citation>
    <scope>IDENTIFICATION</scope>
</reference>
<dbReference type="InterPro" id="IPR040839">
    <property type="entry name" value="MG4"/>
</dbReference>
<dbReference type="InterPro" id="IPR050473">
    <property type="entry name" value="A2M/Complement_sys"/>
</dbReference>
<dbReference type="PANTHER" id="PTHR11412">
    <property type="entry name" value="MACROGLOBULIN / COMPLEMENT"/>
    <property type="match status" value="1"/>
</dbReference>
<dbReference type="InterPro" id="IPR011626">
    <property type="entry name" value="Alpha-macroglobulin_TED"/>
</dbReference>
<evidence type="ECO:0000256" key="1">
    <source>
        <dbReference type="ARBA" id="ARBA00004613"/>
    </source>
</evidence>
<evidence type="ECO:0000256" key="3">
    <source>
        <dbReference type="ARBA" id="ARBA00023157"/>
    </source>
</evidence>
<dbReference type="FunFam" id="2.20.130.20:FF:000001">
    <property type="entry name" value="Complement C3"/>
    <property type="match status" value="1"/>
</dbReference>
<feature type="domain" description="NTR" evidence="5">
    <location>
        <begin position="1293"/>
        <end position="1443"/>
    </location>
</feature>
<dbReference type="Pfam" id="PF07703">
    <property type="entry name" value="A2M_BRD"/>
    <property type="match status" value="1"/>
</dbReference>
<dbReference type="SMART" id="SM01361">
    <property type="entry name" value="A2M_recep"/>
    <property type="match status" value="1"/>
</dbReference>
<dbReference type="SUPFAM" id="SSF48239">
    <property type="entry name" value="Terpenoid cyclases/Protein prenyltransferases"/>
    <property type="match status" value="1"/>
</dbReference>
<dbReference type="InterPro" id="IPR001134">
    <property type="entry name" value="Netrin_domain"/>
</dbReference>
<dbReference type="InterPro" id="IPR049466">
    <property type="entry name" value="C3_CUB1"/>
</dbReference>
<dbReference type="GO" id="GO:0005615">
    <property type="term" value="C:extracellular space"/>
    <property type="evidence" value="ECO:0007669"/>
    <property type="project" value="InterPro"/>
</dbReference>
<evidence type="ECO:0000313" key="6">
    <source>
        <dbReference type="Ensembl" id="ENSACAP00000037789.1"/>
    </source>
</evidence>
<dbReference type="Gene3D" id="2.20.130.20">
    <property type="match status" value="1"/>
</dbReference>
<comment type="subcellular location">
    <subcellularLocation>
        <location evidence="1">Secreted</location>
    </subcellularLocation>
</comment>
<evidence type="ECO:0000256" key="4">
    <source>
        <dbReference type="SAM" id="SignalP"/>
    </source>
</evidence>
<dbReference type="InterPro" id="IPR013783">
    <property type="entry name" value="Ig-like_fold"/>
</dbReference>
<dbReference type="PANTHER" id="PTHR11412:SF81">
    <property type="entry name" value="COMPLEMENT C3"/>
    <property type="match status" value="1"/>
</dbReference>
<dbReference type="Gene3D" id="2.60.40.1930">
    <property type="match status" value="4"/>
</dbReference>
<dbReference type="Gene3D" id="6.20.50.160">
    <property type="match status" value="1"/>
</dbReference>
<dbReference type="Gene3D" id="2.60.40.690">
    <property type="entry name" value="Alpha-macroglobulin, receptor-binding domain"/>
    <property type="match status" value="1"/>
</dbReference>
<proteinExistence type="predicted"/>
<dbReference type="InterPro" id="IPR011625">
    <property type="entry name" value="A2M_N_BRD"/>
</dbReference>
<dbReference type="SUPFAM" id="SSF50242">
    <property type="entry name" value="TIMP-like"/>
    <property type="match status" value="1"/>
</dbReference>
<dbReference type="SMART" id="SM01359">
    <property type="entry name" value="A2M_N_2"/>
    <property type="match status" value="1"/>
</dbReference>
<dbReference type="Proteomes" id="UP000001646">
    <property type="component" value="Chromosome 2"/>
</dbReference>
<dbReference type="InterPro" id="IPR001599">
    <property type="entry name" value="Macroglobln_a2"/>
</dbReference>
<keyword evidence="2" id="KW-0964">Secreted</keyword>
<dbReference type="InterPro" id="IPR018933">
    <property type="entry name" value="Netrin_module_non-TIMP"/>
</dbReference>
<dbReference type="Gene3D" id="2.60.120.1540">
    <property type="match status" value="2"/>
</dbReference>
<dbReference type="Ensembl" id="ENSACAT00000039018.1">
    <property type="protein sequence ID" value="ENSACAP00000037789.1"/>
    <property type="gene ID" value="ENSACAG00000040519.1"/>
</dbReference>
<reference evidence="6" key="3">
    <citation type="submission" date="2025-09" db="UniProtKB">
        <authorList>
            <consortium name="Ensembl"/>
        </authorList>
    </citation>
    <scope>IDENTIFICATION</scope>
</reference>
<dbReference type="Pfam" id="PF07678">
    <property type="entry name" value="TED_complement"/>
    <property type="match status" value="2"/>
</dbReference>
<protein>
    <recommendedName>
        <fullName evidence="5">NTR domain-containing protein</fullName>
    </recommendedName>
</protein>
<dbReference type="Gene3D" id="2.60.40.10">
    <property type="entry name" value="Immunoglobulins"/>
    <property type="match status" value="2"/>
</dbReference>
<dbReference type="SUPFAM" id="SSF49410">
    <property type="entry name" value="Alpha-macroglobulin receptor domain"/>
    <property type="match status" value="1"/>
</dbReference>
<dbReference type="InterPro" id="IPR008993">
    <property type="entry name" value="TIMP-like_OB-fold"/>
</dbReference>
<evidence type="ECO:0000313" key="7">
    <source>
        <dbReference type="Proteomes" id="UP000001646"/>
    </source>
</evidence>
<sequence length="1445" mass="162676">GTPAIGQSFLVCDLFLLCSYSMIVPSVLWVESEQRIVVEAHGLSVPTEVTISVHNFPQKRNSLYQIKAAMNPANDMMVTPLIKVPAKDLNKDSKKNQYVIVQATCPQFTLEKVVLVSFQSGYILTQTDKTIYKPGSSGRGLPKSILISEFYLGTWNVVTKYEDSPQKTFRTPFDVKEYGRKNSLLYSDGDPHLWNSLPNEIRSAPSLLIFREKNIVVGLIIRTVDVGVIPRMIYMTPGSDMVVAERGGINIVTSPYQIHFTKTPKFFKPGMPYKLMVFVTNPDGSPAARVPVVSEPIRAQATTQKDGTANLVLNTPADTQELKITVKTDQVGLPDEHQGIKTMLATAYQTQKGSGNYLHLAVSPTEIKSGDYVYIHFNIRSNNPNQIRYFTYMILSKGKILKVGRQSRPAGRNLVTMLLSITPNLIPSFRIVAYYQVGNSEIVADSVWVDVKDTCMGKLVIKGATADDNRIHRPGEAMKIKVEGDPNARVGLVAVDKAVYVLNKNNKISQTMVWDTVEKSDIGCTAGSGRNNVGVFEDAGLALETSNKLSTKQRSGRNGACPQHEILCKEADETIDHILSCCKKIAQTYYKQRHNYVAQMIHWNLCDHEEFFMDEDDIVSRTEFPESWLWETKVLTEAPNHQGISSEIVSFYLKDSITTWEVLAVSISETKGICVADPYEITVMKNFFIDLRLPYSVVRNEQVAIQTILYNYGMQTIKVRVELIHNPAFCSASTAKQHYRHDVTIRAQSSTAVPFVLVPLKLGLHDVEVKAAVWNMMLCDGVKKKLQVVVGIALDGVQEVLVKAQHFDDIVPGTEPEIKINIQGILVDYLLEESIDGSNLKYLIITPYGHGEINMITISYCYVQQMVFKKPDHSYAAWINRPSSTWLTAYVVKVFTLASKIVSAVNEQIICGGVKWLVMKKQKPDGIFHEDAPVIHGELVGGYKGAESDTSLTAFVLVALLESRRFCEKHFNVSTSVVTKIMGERSITGTHLSVLFKTLSMYLGGNRWEEYNSRTNSIEGTSYALLALLRMKKFERTGIIIKWLTEQKYYGGTFGQTQATIIMFQALAQYEIGMPTHMDWNLNVAIKFSERQDPIHYRIDGKNELLVRTAETKINGDVTVRASGQGKAMLVVTTLYYAQMKAEAAQCKKFTLDVTYRLETKSIAKLFLGNFFSALDSRYLGDVDATNSIIDVSMLTGFAPNVDDLNRLSEGVGRHITNYEINKSYSERGNLIIYLEEVSHTNDVCVQFRAHQFFEVGLIQPASVKVYSYYNLDEQCIKFYHLPKESGLLNKICHGDVCRCAEENCSLLNHMKTDIDFQQQFLLACQRGVDYGELTGSQPWSKYLFLLFCLIPSGTDPNPEASPRKFISQMRCRETLNLKENNDYLISGVSSDLWLVKNDVYYLISKNTWIERWPSEDECQDEELQDFCDDLDRFSDTLIFLGCQV</sequence>
<dbReference type="GeneTree" id="ENSGT00940000154063"/>
<dbReference type="Pfam" id="PF21308">
    <property type="entry name" value="C3_CUB2"/>
    <property type="match status" value="1"/>
</dbReference>
<dbReference type="GO" id="GO:0004866">
    <property type="term" value="F:endopeptidase inhibitor activity"/>
    <property type="evidence" value="ECO:0007669"/>
    <property type="project" value="InterPro"/>
</dbReference>
<dbReference type="Gene3D" id="1.50.10.20">
    <property type="match status" value="2"/>
</dbReference>
<dbReference type="Pfam" id="PF17790">
    <property type="entry name" value="MG1"/>
    <property type="match status" value="1"/>
</dbReference>
<dbReference type="InterPro" id="IPR041425">
    <property type="entry name" value="C3/4/5_MG1"/>
</dbReference>
<dbReference type="InterPro" id="IPR008930">
    <property type="entry name" value="Terpenoid_cyclase/PrenylTrfase"/>
</dbReference>
<keyword evidence="3" id="KW-1015">Disulfide bond</keyword>
<dbReference type="SMART" id="SM01360">
    <property type="entry name" value="A2M"/>
    <property type="match status" value="1"/>
</dbReference>
<dbReference type="Pfam" id="PF17789">
    <property type="entry name" value="MG4"/>
    <property type="match status" value="1"/>
</dbReference>
<feature type="chain" id="PRO_5032831495" description="NTR domain-containing protein" evidence="4">
    <location>
        <begin position="30"/>
        <end position="1445"/>
    </location>
</feature>
<dbReference type="Gene3D" id="2.60.40.1940">
    <property type="match status" value="1"/>
</dbReference>
<dbReference type="FunFam" id="2.60.40.10:FF:000155">
    <property type="entry name" value="complement C3 isoform X1"/>
    <property type="match status" value="1"/>
</dbReference>
<dbReference type="Pfam" id="PF21406">
    <property type="entry name" value="C3_CUB1"/>
    <property type="match status" value="1"/>
</dbReference>
<dbReference type="Pfam" id="PF07677">
    <property type="entry name" value="A2M_recep"/>
    <property type="match status" value="1"/>
</dbReference>
<evidence type="ECO:0000256" key="2">
    <source>
        <dbReference type="ARBA" id="ARBA00022525"/>
    </source>
</evidence>
<dbReference type="InterPro" id="IPR009048">
    <property type="entry name" value="A-macroglobulin_rcpt-bd"/>
</dbReference>
<dbReference type="PROSITE" id="PS50189">
    <property type="entry name" value="NTR"/>
    <property type="match status" value="1"/>
</dbReference>
<dbReference type="InParanoid" id="A0A803TRE9"/>
<feature type="signal peptide" evidence="4">
    <location>
        <begin position="1"/>
        <end position="29"/>
    </location>
</feature>
<keyword evidence="4" id="KW-0732">Signal</keyword>
<dbReference type="FunFam" id="2.60.40.10:FF:001013">
    <property type="entry name" value="Complement C3"/>
    <property type="match status" value="1"/>
</dbReference>
<dbReference type="Pfam" id="PF00207">
    <property type="entry name" value="A2M"/>
    <property type="match status" value="1"/>
</dbReference>
<reference evidence="6 7" key="1">
    <citation type="submission" date="2009-12" db="EMBL/GenBank/DDBJ databases">
        <title>The Genome Sequence of Anolis carolinensis (Green Anole Lizard).</title>
        <authorList>
            <consortium name="The Genome Sequencing Platform"/>
            <person name="Di Palma F."/>
            <person name="Alfoldi J."/>
            <person name="Heiman D."/>
            <person name="Young S."/>
            <person name="Grabherr M."/>
            <person name="Johnson J."/>
            <person name="Lander E.S."/>
            <person name="Lindblad-Toh K."/>
        </authorList>
    </citation>
    <scope>NUCLEOTIDE SEQUENCE [LARGE SCALE GENOMIC DNA]</scope>
    <source>
        <strain evidence="6 7">JBL SC #1</strain>
    </source>
</reference>